<dbReference type="Proteomes" id="UP000051491">
    <property type="component" value="Unassembled WGS sequence"/>
</dbReference>
<dbReference type="OrthoDB" id="113290at2"/>
<evidence type="ECO:0000313" key="2">
    <source>
        <dbReference type="EMBL" id="KRN86975.1"/>
    </source>
</evidence>
<evidence type="ECO:0000259" key="1">
    <source>
        <dbReference type="Pfam" id="PF00149"/>
    </source>
</evidence>
<sequence>MGKLAIISDLHVDINKFTLHDLLAIGTYIKDAGETKLHIAGDITNHFSREGNEIIQTLNSILPTTFNFGNHDMLDTNNIENNKTPGFLNFTPLNLNSDTVLLPFNGWYDYGFARGETDEQPPDKIVADYKNKYWIDKFIKRSESDPVISQKQAMHLTSLLDDFQKQNKRVIIATHFVPRQEFIMYPAPFDRKAVTWRALGGVLGSKKIGDVISNYSETATDVVFGHIHARDGVKNINNINWHCRPIGYRYEWSFTKKWLRSHGEPQNFHFAKHPEEQAVFVHDMHRNWDEVLDNAFTMFDY</sequence>
<dbReference type="InterPro" id="IPR029052">
    <property type="entry name" value="Metallo-depent_PP-like"/>
</dbReference>
<evidence type="ECO:0000313" key="3">
    <source>
        <dbReference type="Proteomes" id="UP000051491"/>
    </source>
</evidence>
<reference evidence="2 3" key="1">
    <citation type="journal article" date="2015" name="Genome Announc.">
        <title>Expanding the biotechnology potential of lactobacilli through comparative genomics of 213 strains and associated genera.</title>
        <authorList>
            <person name="Sun Z."/>
            <person name="Harris H.M."/>
            <person name="McCann A."/>
            <person name="Guo C."/>
            <person name="Argimon S."/>
            <person name="Zhang W."/>
            <person name="Yang X."/>
            <person name="Jeffery I.B."/>
            <person name="Cooney J.C."/>
            <person name="Kagawa T.F."/>
            <person name="Liu W."/>
            <person name="Song Y."/>
            <person name="Salvetti E."/>
            <person name="Wrobel A."/>
            <person name="Rasinkangas P."/>
            <person name="Parkhill J."/>
            <person name="Rea M.C."/>
            <person name="O'Sullivan O."/>
            <person name="Ritari J."/>
            <person name="Douillard F.P."/>
            <person name="Paul Ross R."/>
            <person name="Yang R."/>
            <person name="Briner A.E."/>
            <person name="Felis G.E."/>
            <person name="de Vos W.M."/>
            <person name="Barrangou R."/>
            <person name="Klaenhammer T.R."/>
            <person name="Caufield P.W."/>
            <person name="Cui Y."/>
            <person name="Zhang H."/>
            <person name="O'Toole P.W."/>
        </authorList>
    </citation>
    <scope>NUCLEOTIDE SEQUENCE [LARGE SCALE GENOMIC DNA]</scope>
    <source>
        <strain evidence="2 3">DSM 15353</strain>
    </source>
</reference>
<dbReference type="RefSeq" id="WP_010495747.1">
    <property type="nucleotide sequence ID" value="NZ_JQBK01000010.1"/>
</dbReference>
<proteinExistence type="predicted"/>
<dbReference type="PANTHER" id="PTHR36492">
    <property type="match status" value="1"/>
</dbReference>
<organism evidence="2 3">
    <name type="scientific">Ligilactobacillus acidipiscis</name>
    <dbReference type="NCBI Taxonomy" id="89059"/>
    <lineage>
        <taxon>Bacteria</taxon>
        <taxon>Bacillati</taxon>
        <taxon>Bacillota</taxon>
        <taxon>Bacilli</taxon>
        <taxon>Lactobacillales</taxon>
        <taxon>Lactobacillaceae</taxon>
        <taxon>Ligilactobacillus</taxon>
    </lineage>
</organism>
<dbReference type="EMBL" id="JQBK01000010">
    <property type="protein sequence ID" value="KRN86975.1"/>
    <property type="molecule type" value="Genomic_DNA"/>
</dbReference>
<feature type="domain" description="Calcineurin-like phosphoesterase" evidence="1">
    <location>
        <begin position="3"/>
        <end position="229"/>
    </location>
</feature>
<accession>A0A0R2KBY7</accession>
<dbReference type="Pfam" id="PF00149">
    <property type="entry name" value="Metallophos"/>
    <property type="match status" value="1"/>
</dbReference>
<gene>
    <name evidence="2" type="ORF">IV43_GL000092</name>
</gene>
<dbReference type="InterPro" id="IPR004843">
    <property type="entry name" value="Calcineurin-like_PHP"/>
</dbReference>
<dbReference type="InterPro" id="IPR052963">
    <property type="entry name" value="Pantetheine_PDE"/>
</dbReference>
<dbReference type="PANTHER" id="PTHR36492:SF2">
    <property type="entry name" value="[ACYL-CARRIER-PROTEIN] PHOSPHODIESTERASE PPTH"/>
    <property type="match status" value="1"/>
</dbReference>
<name>A0A0R2KBY7_9LACO</name>
<dbReference type="SUPFAM" id="SSF56300">
    <property type="entry name" value="Metallo-dependent phosphatases"/>
    <property type="match status" value="1"/>
</dbReference>
<dbReference type="PATRIC" id="fig|89059.3.peg.94"/>
<comment type="caution">
    <text evidence="2">The sequence shown here is derived from an EMBL/GenBank/DDBJ whole genome shotgun (WGS) entry which is preliminary data.</text>
</comment>
<dbReference type="Gene3D" id="3.60.21.10">
    <property type="match status" value="1"/>
</dbReference>
<dbReference type="InterPro" id="IPR022302">
    <property type="entry name" value="Phosphoesterase_putative"/>
</dbReference>
<dbReference type="STRING" id="89059.LAC1533_2351"/>
<dbReference type="GO" id="GO:0016787">
    <property type="term" value="F:hydrolase activity"/>
    <property type="evidence" value="ECO:0007669"/>
    <property type="project" value="InterPro"/>
</dbReference>
<protein>
    <recommendedName>
        <fullName evidence="1">Calcineurin-like phosphoesterase domain-containing protein</fullName>
    </recommendedName>
</protein>
<dbReference type="AlphaFoldDB" id="A0A0R2KBY7"/>
<dbReference type="NCBIfam" id="TIGR03729">
    <property type="entry name" value="acc_ester"/>
    <property type="match status" value="1"/>
</dbReference>